<feature type="compositionally biased region" description="Low complexity" evidence="1">
    <location>
        <begin position="233"/>
        <end position="277"/>
    </location>
</feature>
<feature type="compositionally biased region" description="Basic and acidic residues" evidence="1">
    <location>
        <begin position="369"/>
        <end position="383"/>
    </location>
</feature>
<dbReference type="KEGG" id="dci:108252583"/>
<feature type="compositionally biased region" description="Polar residues" evidence="1">
    <location>
        <begin position="421"/>
        <end position="430"/>
    </location>
</feature>
<evidence type="ECO:0000256" key="1">
    <source>
        <dbReference type="SAM" id="MobiDB-lite"/>
    </source>
</evidence>
<organism evidence="2 3">
    <name type="scientific">Diaphorina citri</name>
    <name type="common">Asian citrus psyllid</name>
    <dbReference type="NCBI Taxonomy" id="121845"/>
    <lineage>
        <taxon>Eukaryota</taxon>
        <taxon>Metazoa</taxon>
        <taxon>Ecdysozoa</taxon>
        <taxon>Arthropoda</taxon>
        <taxon>Hexapoda</taxon>
        <taxon>Insecta</taxon>
        <taxon>Pterygota</taxon>
        <taxon>Neoptera</taxon>
        <taxon>Paraneoptera</taxon>
        <taxon>Hemiptera</taxon>
        <taxon>Sternorrhyncha</taxon>
        <taxon>Psylloidea</taxon>
        <taxon>Psyllidae</taxon>
        <taxon>Diaphorininae</taxon>
        <taxon>Diaphorina</taxon>
    </lineage>
</organism>
<feature type="compositionally biased region" description="Polar residues" evidence="1">
    <location>
        <begin position="341"/>
        <end position="350"/>
    </location>
</feature>
<name>A0A1S4EDD1_DIACI</name>
<protein>
    <submittedName>
        <fullName evidence="3">Neurofilament heavy polypeptide-like</fullName>
    </submittedName>
</protein>
<dbReference type="GeneID" id="108252583"/>
<dbReference type="AlphaFoldDB" id="A0A1S4EDD1"/>
<feature type="region of interest" description="Disordered" evidence="1">
    <location>
        <begin position="1"/>
        <end position="460"/>
    </location>
</feature>
<feature type="compositionally biased region" description="Basic and acidic residues" evidence="1">
    <location>
        <begin position="278"/>
        <end position="295"/>
    </location>
</feature>
<feature type="compositionally biased region" description="Basic residues" evidence="1">
    <location>
        <begin position="436"/>
        <end position="460"/>
    </location>
</feature>
<evidence type="ECO:0000313" key="2">
    <source>
        <dbReference type="Proteomes" id="UP000079169"/>
    </source>
</evidence>
<accession>A0A1S4EDD1</accession>
<feature type="compositionally biased region" description="Basic and acidic residues" evidence="1">
    <location>
        <begin position="1"/>
        <end position="58"/>
    </location>
</feature>
<gene>
    <name evidence="3" type="primary">LOC108252583</name>
</gene>
<dbReference type="PaxDb" id="121845-A0A1S4EDD1"/>
<sequence>MHSLTRDRKDKHTEKQKPLTREVRKPEEVVCKLPERVGKYEQTRKEKALTREERKPEDIACQLPERVRKDKHTEKQKPLTREVRKPEEVVCKLPERVRKDKHTEKQKPLTREVRKPEDIVCKLPERVGKHEQSRKEKALTREERKPEDIVCKLPERARKTERSDEKDECPSQTTASGTTSETYYTAPEECELPPRTTKQSQKDVCSEETSQSYETSQTQDTCETYGSSETHETITTCPTSETCECEETSQTQETSDTSDQTYLEITTEPSLTTTESSEASHHEKCFPDQHDRHVTSEACARKACATPGPRESRGATPPLAPKRTKPTELDNLNRDNRADTNENIANQCTPKPTKRDDIYALSTLKANSKKHDGEPGIRDEGRRQSVKRKLSFTSDSECVFEPRSKRQKSRGHKSDDEISYDGQSRQSSISPDERKLKPRRPSPKMKERKRKRRHSSSSDD</sequence>
<dbReference type="Proteomes" id="UP000079169">
    <property type="component" value="Unplaced"/>
</dbReference>
<evidence type="ECO:0000313" key="3">
    <source>
        <dbReference type="RefSeq" id="XP_017300173.1"/>
    </source>
</evidence>
<feature type="compositionally biased region" description="Low complexity" evidence="1">
    <location>
        <begin position="207"/>
        <end position="219"/>
    </location>
</feature>
<keyword evidence="2" id="KW-1185">Reference proteome</keyword>
<reference evidence="3" key="1">
    <citation type="submission" date="2025-08" db="UniProtKB">
        <authorList>
            <consortium name="RefSeq"/>
        </authorList>
    </citation>
    <scope>IDENTIFICATION</scope>
</reference>
<feature type="compositionally biased region" description="Basic and acidic residues" evidence="1">
    <location>
        <begin position="65"/>
        <end position="169"/>
    </location>
</feature>
<feature type="compositionally biased region" description="Polar residues" evidence="1">
    <location>
        <begin position="170"/>
        <end position="183"/>
    </location>
</feature>
<proteinExistence type="predicted"/>
<dbReference type="RefSeq" id="XP_017300173.1">
    <property type="nucleotide sequence ID" value="XM_017444684.2"/>
</dbReference>
<feature type="compositionally biased region" description="Basic and acidic residues" evidence="1">
    <location>
        <begin position="325"/>
        <end position="340"/>
    </location>
</feature>